<reference evidence="1 2" key="1">
    <citation type="submission" date="2024-04" db="EMBL/GenBank/DDBJ databases">
        <title>Novel genus in family Flammeovirgaceae.</title>
        <authorList>
            <person name="Nguyen T.H."/>
            <person name="Vuong T.Q."/>
            <person name="Le H."/>
            <person name="Kim S.-G."/>
        </authorList>
    </citation>
    <scope>NUCLEOTIDE SEQUENCE [LARGE SCALE GENOMIC DNA]</scope>
    <source>
        <strain evidence="1 2">JCM 23209</strain>
    </source>
</reference>
<dbReference type="RefSeq" id="WP_346821891.1">
    <property type="nucleotide sequence ID" value="NZ_JBDKWZ010000007.1"/>
</dbReference>
<evidence type="ECO:0000313" key="1">
    <source>
        <dbReference type="EMBL" id="MEN7549121.1"/>
    </source>
</evidence>
<gene>
    <name evidence="1" type="ORF">AAG747_14455</name>
</gene>
<dbReference type="AlphaFoldDB" id="A0AAW9S7Y2"/>
<evidence type="ECO:0000313" key="2">
    <source>
        <dbReference type="Proteomes" id="UP001403385"/>
    </source>
</evidence>
<name>A0AAW9S7Y2_9BACT</name>
<dbReference type="PROSITE" id="PS51257">
    <property type="entry name" value="PROKAR_LIPOPROTEIN"/>
    <property type="match status" value="1"/>
</dbReference>
<sequence length="557" mass="63486">MKRSPVTYFSSLCILLVTFFSSCKEERPINTYLPEDASAVMALRSQDLAAKMLFENTSDLKLQKLLPLIKEKETQQAAKDILKALSDPMNSGLNLLADSYIYTRVQAQEWGILLKVSNVEKLSKSLTEKITVPHDLYLKENYKLLVFEKVPLAIAWNEEVLLINGTEKKNHASLENSTNEVLTLSVEKSLMHLPQFAQLQQREADALLFAKSADFDTLTQIDSKKHDLAYLNLLFHFEEGQLKLDFEQHFKEAKPLLKAKTDLSPNLDIWNRLDDTQLVSFFNFHYRKEALLEMAQMYDSTYFQQLNKATGLEQETFFSALNGNMTLACLQSTEETKEVVSYEYDDDFNKIEVKETQKIRQPNLLLEIGTGTPLTNFLNTLADIGLLKKSQPKNYQLQGLNFPVLLQQNEASLFISSNPAFLEDSGEQTSSSDQMKELSKYPVSAFLNFKKLAEDPMFRRTIDQQTSKKLKNLEDISFYAFQEENIIKGKFELNFTTKEENSLKTILQSLPSSQPEEIVDPVDAVEEMEAVSKVADAVEEVATDATEEVEEVIEVVE</sequence>
<dbReference type="Proteomes" id="UP001403385">
    <property type="component" value="Unassembled WGS sequence"/>
</dbReference>
<proteinExistence type="predicted"/>
<comment type="caution">
    <text evidence="1">The sequence shown here is derived from an EMBL/GenBank/DDBJ whole genome shotgun (WGS) entry which is preliminary data.</text>
</comment>
<dbReference type="EMBL" id="JBDKWZ010000007">
    <property type="protein sequence ID" value="MEN7549121.1"/>
    <property type="molecule type" value="Genomic_DNA"/>
</dbReference>
<accession>A0AAW9S7Y2</accession>
<keyword evidence="2" id="KW-1185">Reference proteome</keyword>
<organism evidence="1 2">
    <name type="scientific">Rapidithrix thailandica</name>
    <dbReference type="NCBI Taxonomy" id="413964"/>
    <lineage>
        <taxon>Bacteria</taxon>
        <taxon>Pseudomonadati</taxon>
        <taxon>Bacteroidota</taxon>
        <taxon>Cytophagia</taxon>
        <taxon>Cytophagales</taxon>
        <taxon>Flammeovirgaceae</taxon>
        <taxon>Rapidithrix</taxon>
    </lineage>
</organism>
<protein>
    <submittedName>
        <fullName evidence="1">DUF4836 family protein</fullName>
    </submittedName>
</protein>